<protein>
    <recommendedName>
        <fullName evidence="2">Formin-like protein</fullName>
    </recommendedName>
</protein>
<dbReference type="AlphaFoldDB" id="A0A371GGT4"/>
<dbReference type="GO" id="GO:0051015">
    <property type="term" value="F:actin filament binding"/>
    <property type="evidence" value="ECO:0007669"/>
    <property type="project" value="InterPro"/>
</dbReference>
<comment type="similarity">
    <text evidence="1">Belongs to the formin-like family. Class-I subfamily.</text>
</comment>
<feature type="non-terminal residue" evidence="6">
    <location>
        <position position="1"/>
    </location>
</feature>
<dbReference type="SMART" id="SM00498">
    <property type="entry name" value="FH2"/>
    <property type="match status" value="1"/>
</dbReference>
<proteinExistence type="inferred from homology"/>
<evidence type="ECO:0000256" key="2">
    <source>
        <dbReference type="RuleBase" id="RU361260"/>
    </source>
</evidence>
<name>A0A371GGT4_MUCPR</name>
<keyword evidence="4" id="KW-1133">Transmembrane helix</keyword>
<evidence type="ECO:0000259" key="5">
    <source>
        <dbReference type="PROSITE" id="PS51444"/>
    </source>
</evidence>
<dbReference type="Proteomes" id="UP000257109">
    <property type="component" value="Unassembled WGS sequence"/>
</dbReference>
<evidence type="ECO:0000256" key="4">
    <source>
        <dbReference type="SAM" id="Phobius"/>
    </source>
</evidence>
<feature type="compositionally biased region" description="Pro residues" evidence="3">
    <location>
        <begin position="187"/>
        <end position="220"/>
    </location>
</feature>
<dbReference type="OrthoDB" id="1668162at2759"/>
<dbReference type="PANTHER" id="PTHR23213">
    <property type="entry name" value="FORMIN-RELATED"/>
    <property type="match status" value="1"/>
</dbReference>
<evidence type="ECO:0000256" key="3">
    <source>
        <dbReference type="SAM" id="MobiDB-lite"/>
    </source>
</evidence>
<feature type="compositionally biased region" description="Polar residues" evidence="3">
    <location>
        <begin position="141"/>
        <end position="159"/>
    </location>
</feature>
<dbReference type="STRING" id="157652.A0A371GGT4"/>
<feature type="transmembrane region" description="Helical" evidence="4">
    <location>
        <begin position="7"/>
        <end position="30"/>
    </location>
</feature>
<evidence type="ECO:0000313" key="7">
    <source>
        <dbReference type="Proteomes" id="UP000257109"/>
    </source>
</evidence>
<dbReference type="InterPro" id="IPR027643">
    <property type="entry name" value="Formin-like_plant"/>
</dbReference>
<sequence>MSAPSHAIAEAVAATAGAMLLISAVFVYFFHRFVLARYHQRHKVGASLLRESGVNLEYINKVGGNVKGLIVEENGVDVLYVMDTERRPLITGFPNSIFNPSYEDGEEEKRIDIMVQRSKESKPQIPLACESPSLVGHENQVKPQSQISSVSTSLTPRQNLPQSPQVAPPLQPLPQSSPMILEKNKTQPPPPPPTTPPPPPPPPPPPTRPPPPPPGPPPLPKASGFISSLKPPPVPKGKTNIKNTKEGMVGESSREKGVGQTRLKPLHWDKVAANVDHSTVWDHINDGSFRFDDGLMETLFGYSSSYITQERNRTLSTLAKSNSNGPTQIFILEPRKSQNTAIVVRSLAISRKGILDALLDGQGLSVETLERLTKIAPTQEEEAKIIQFSGNPDQLADAESFLHYILKAVPTAFNRLKAMLFRSSYDCEVLQLKEQLQTLERGCKELRTSGLFLKLLEAILKAGNRMNAGTSRGNAQGFNLSALRKLSDVKSTDGKTSLLHFIVEQVVQSEGKRQAMYKKKHNLHNGETSNVNRPYSYNMIQQEADKEYAMLGLQVLGGLRDELCEAKKAASIEYHNFITMCSTLNAHVSEIRQIITCCGNTRSGGFIKEMKGFLEECEGELEVVKEEQIRIMELVKKTNEYYLAGASKDHMANPFQLFVIVKSFVDMVDQACIELKRKVEKKNVGVEAASTPPLSPSKRTPLRFPNFDLYFLSNVSETTSSSQSEDDF</sequence>
<feature type="domain" description="FH2" evidence="5">
    <location>
        <begin position="253"/>
        <end position="694"/>
    </location>
</feature>
<evidence type="ECO:0000256" key="1">
    <source>
        <dbReference type="ARBA" id="ARBA00025793"/>
    </source>
</evidence>
<dbReference type="PANTHER" id="PTHR23213:SF273">
    <property type="entry name" value="FORMIN-LIKE PROTEIN"/>
    <property type="match status" value="1"/>
</dbReference>
<keyword evidence="7" id="KW-1185">Reference proteome</keyword>
<dbReference type="Pfam" id="PF02181">
    <property type="entry name" value="FH2"/>
    <property type="match status" value="1"/>
</dbReference>
<evidence type="ECO:0000313" key="6">
    <source>
        <dbReference type="EMBL" id="RDX89533.1"/>
    </source>
</evidence>
<dbReference type="InterPro" id="IPR042201">
    <property type="entry name" value="FH2_Formin_sf"/>
</dbReference>
<comment type="caution">
    <text evidence="6">The sequence shown here is derived from an EMBL/GenBank/DDBJ whole genome shotgun (WGS) entry which is preliminary data.</text>
</comment>
<dbReference type="InterPro" id="IPR015425">
    <property type="entry name" value="FH2_Formin"/>
</dbReference>
<keyword evidence="4" id="KW-0472">Membrane</keyword>
<feature type="region of interest" description="Disordered" evidence="3">
    <location>
        <begin position="131"/>
        <end position="261"/>
    </location>
</feature>
<dbReference type="EMBL" id="QJKJ01005642">
    <property type="protein sequence ID" value="RDX89533.1"/>
    <property type="molecule type" value="Genomic_DNA"/>
</dbReference>
<reference evidence="6" key="1">
    <citation type="submission" date="2018-05" db="EMBL/GenBank/DDBJ databases">
        <title>Draft genome of Mucuna pruriens seed.</title>
        <authorList>
            <person name="Nnadi N.E."/>
            <person name="Vos R."/>
            <person name="Hasami M.H."/>
            <person name="Devisetty U.K."/>
            <person name="Aguiy J.C."/>
        </authorList>
    </citation>
    <scope>NUCLEOTIDE SEQUENCE [LARGE SCALE GENOMIC DNA]</scope>
    <source>
        <strain evidence="6">JCA_2017</strain>
    </source>
</reference>
<dbReference type="SUPFAM" id="SSF101447">
    <property type="entry name" value="Formin homology 2 domain (FH2 domain)"/>
    <property type="match status" value="1"/>
</dbReference>
<dbReference type="GO" id="GO:0045010">
    <property type="term" value="P:actin nucleation"/>
    <property type="evidence" value="ECO:0007669"/>
    <property type="project" value="InterPro"/>
</dbReference>
<keyword evidence="4" id="KW-0812">Transmembrane</keyword>
<organism evidence="6 7">
    <name type="scientific">Mucuna pruriens</name>
    <name type="common">Velvet bean</name>
    <name type="synonym">Dolichos pruriens</name>
    <dbReference type="NCBI Taxonomy" id="157652"/>
    <lineage>
        <taxon>Eukaryota</taxon>
        <taxon>Viridiplantae</taxon>
        <taxon>Streptophyta</taxon>
        <taxon>Embryophyta</taxon>
        <taxon>Tracheophyta</taxon>
        <taxon>Spermatophyta</taxon>
        <taxon>Magnoliopsida</taxon>
        <taxon>eudicotyledons</taxon>
        <taxon>Gunneridae</taxon>
        <taxon>Pentapetalae</taxon>
        <taxon>rosids</taxon>
        <taxon>fabids</taxon>
        <taxon>Fabales</taxon>
        <taxon>Fabaceae</taxon>
        <taxon>Papilionoideae</taxon>
        <taxon>50 kb inversion clade</taxon>
        <taxon>NPAAA clade</taxon>
        <taxon>indigoferoid/millettioid clade</taxon>
        <taxon>Phaseoleae</taxon>
        <taxon>Mucuna</taxon>
    </lineage>
</organism>
<dbReference type="Gene3D" id="1.20.58.2220">
    <property type="entry name" value="Formin, FH2 domain"/>
    <property type="match status" value="1"/>
</dbReference>
<accession>A0A371GGT4</accession>
<dbReference type="PROSITE" id="PS51444">
    <property type="entry name" value="FH2"/>
    <property type="match status" value="1"/>
</dbReference>
<gene>
    <name evidence="6" type="primary">FH8</name>
    <name evidence="6" type="ORF">CR513_28727</name>
</gene>